<feature type="compositionally biased region" description="Basic residues" evidence="1">
    <location>
        <begin position="303"/>
        <end position="313"/>
    </location>
</feature>
<feature type="compositionally biased region" description="Polar residues" evidence="1">
    <location>
        <begin position="115"/>
        <end position="125"/>
    </location>
</feature>
<feature type="compositionally biased region" description="Basic and acidic residues" evidence="1">
    <location>
        <begin position="657"/>
        <end position="668"/>
    </location>
</feature>
<feature type="compositionally biased region" description="Basic and acidic residues" evidence="1">
    <location>
        <begin position="1"/>
        <end position="12"/>
    </location>
</feature>
<feature type="compositionally biased region" description="Low complexity" evidence="1">
    <location>
        <begin position="262"/>
        <end position="280"/>
    </location>
</feature>
<feature type="compositionally biased region" description="Basic residues" evidence="1">
    <location>
        <begin position="219"/>
        <end position="236"/>
    </location>
</feature>
<feature type="compositionally biased region" description="Pro residues" evidence="1">
    <location>
        <begin position="22"/>
        <end position="35"/>
    </location>
</feature>
<feature type="compositionally biased region" description="Low complexity" evidence="1">
    <location>
        <begin position="165"/>
        <end position="196"/>
    </location>
</feature>
<dbReference type="Proteomes" id="UP000078512">
    <property type="component" value="Unassembled WGS sequence"/>
</dbReference>
<reference evidence="2 3" key="1">
    <citation type="submission" date="2016-05" db="EMBL/GenBank/DDBJ databases">
        <title>Genome sequencing reveals origins of a unique bacterial endosymbiosis in the earliest lineages of terrestrial Fungi.</title>
        <authorList>
            <consortium name="DOE Joint Genome Institute"/>
            <person name="Uehling J."/>
            <person name="Gryganskyi A."/>
            <person name="Hameed K."/>
            <person name="Tschaplinski T."/>
            <person name="Misztal P."/>
            <person name="Wu S."/>
            <person name="Desiro A."/>
            <person name="Vande Pol N."/>
            <person name="Du Z.-Y."/>
            <person name="Zienkiewicz A."/>
            <person name="Zienkiewicz K."/>
            <person name="Morin E."/>
            <person name="Tisserant E."/>
            <person name="Splivallo R."/>
            <person name="Hainaut M."/>
            <person name="Henrissat B."/>
            <person name="Ohm R."/>
            <person name="Kuo A."/>
            <person name="Yan J."/>
            <person name="Lipzen A."/>
            <person name="Nolan M."/>
            <person name="Labutti K."/>
            <person name="Barry K."/>
            <person name="Goldstein A."/>
            <person name="Labbe J."/>
            <person name="Schadt C."/>
            <person name="Tuskan G."/>
            <person name="Grigoriev I."/>
            <person name="Martin F."/>
            <person name="Vilgalys R."/>
            <person name="Bonito G."/>
        </authorList>
    </citation>
    <scope>NUCLEOTIDE SEQUENCE [LARGE SCALE GENOMIC DNA]</scope>
    <source>
        <strain evidence="2 3">AG-77</strain>
    </source>
</reference>
<feature type="compositionally biased region" description="Polar residues" evidence="1">
    <location>
        <begin position="289"/>
        <end position="301"/>
    </location>
</feature>
<protein>
    <submittedName>
        <fullName evidence="2">Uncharacterized protein</fullName>
    </submittedName>
</protein>
<dbReference type="EMBL" id="KV442097">
    <property type="protein sequence ID" value="OAQ24276.1"/>
    <property type="molecule type" value="Genomic_DNA"/>
</dbReference>
<evidence type="ECO:0000313" key="2">
    <source>
        <dbReference type="EMBL" id="OAQ24276.1"/>
    </source>
</evidence>
<feature type="region of interest" description="Disordered" evidence="1">
    <location>
        <begin position="592"/>
        <end position="677"/>
    </location>
</feature>
<feature type="compositionally biased region" description="Basic and acidic residues" evidence="1">
    <location>
        <begin position="612"/>
        <end position="625"/>
    </location>
</feature>
<feature type="compositionally biased region" description="Low complexity" evidence="1">
    <location>
        <begin position="91"/>
        <end position="103"/>
    </location>
</feature>
<feature type="region of interest" description="Disordered" evidence="1">
    <location>
        <begin position="539"/>
        <end position="560"/>
    </location>
</feature>
<name>A0A197JIE2_9FUNG</name>
<gene>
    <name evidence="2" type="ORF">K457DRAFT_158827</name>
</gene>
<feature type="compositionally biased region" description="Low complexity" evidence="1">
    <location>
        <begin position="133"/>
        <end position="146"/>
    </location>
</feature>
<organism evidence="2 3">
    <name type="scientific">Linnemannia elongata AG-77</name>
    <dbReference type="NCBI Taxonomy" id="1314771"/>
    <lineage>
        <taxon>Eukaryota</taxon>
        <taxon>Fungi</taxon>
        <taxon>Fungi incertae sedis</taxon>
        <taxon>Mucoromycota</taxon>
        <taxon>Mortierellomycotina</taxon>
        <taxon>Mortierellomycetes</taxon>
        <taxon>Mortierellales</taxon>
        <taxon>Mortierellaceae</taxon>
        <taxon>Linnemannia</taxon>
    </lineage>
</organism>
<feature type="compositionally biased region" description="Polar residues" evidence="1">
    <location>
        <begin position="199"/>
        <end position="217"/>
    </location>
</feature>
<feature type="region of interest" description="Disordered" evidence="1">
    <location>
        <begin position="1"/>
        <end position="330"/>
    </location>
</feature>
<dbReference type="OrthoDB" id="2433279at2759"/>
<keyword evidence="3" id="KW-1185">Reference proteome</keyword>
<feature type="compositionally biased region" description="Polar residues" evidence="1">
    <location>
        <begin position="241"/>
        <end position="261"/>
    </location>
</feature>
<evidence type="ECO:0000256" key="1">
    <source>
        <dbReference type="SAM" id="MobiDB-lite"/>
    </source>
</evidence>
<evidence type="ECO:0000313" key="3">
    <source>
        <dbReference type="Proteomes" id="UP000078512"/>
    </source>
</evidence>
<feature type="compositionally biased region" description="Basic and acidic residues" evidence="1">
    <location>
        <begin position="592"/>
        <end position="601"/>
    </location>
</feature>
<proteinExistence type="predicted"/>
<sequence length="766" mass="85362">MHQRHLVDHQLETDTPDLGPASLPPVTPASQPPTAPLSSYPLNFMPGSESESESDIDLDHPHGYPIDEDEEQDEPSLLEPPPSYEQTIAASSTSSSSTSSSSPSRHRQQHSSRSNPFLQNNSNSGRAFAQGLSSSRHGQHFSSSSSDQEIFVPSIAPRHPPSAPPLNLLASTSSNNINHRSSSSHGGGSSMRTSRTLGDLNSTTANTFNSNIENDSTSAKKRSSTLRGKRTVKNHHRDINTDNSNLDNDVETQTFGEQTATSPSYMHPSVTSSSTSVGSSQQRGDQDYFNPQNGGASTGQLRTARRLQHKQAHACHAASAPNFYPPQPQPHEISAARAASVADALQAPRVPLSQSVIPAPPPRLLQFRSREPSSVPACPFLLCQKPIAYTKTRRERGVTVWIVCGLLFLCNTYWTTQSLISYFSPPNHDRVYSQDTTDTFASSSFSAKGEAKHLVKGFLGFKTHRYKDPQFKKYQRHQSALKRPTIATVGVVQDDTSALRAVLSFVLMAVMAIVRWWMCLTPLLIRPLFDTVHSCPHPHPYPFPEELEQERKEKEEEERREEEEFRRQLVRQQSLQEGLPWASWYGGDEKERLRARDEAERAGGSTSTPGDDLLRDTKGESRHDYNSNNPSTGGESPEPPATSRPISETAVAEEDADKDKGKSKDKKSPKGSGRFKFWRRFRAARQQRQEQGKQVLATTVIQFKKKQLSWRARRELKKKEERRKAIIKASQDIGRFSLLFQLGSFFLLDRWGQSAIVGPGKQQRQN</sequence>
<accession>A0A197JIE2</accession>
<feature type="compositionally biased region" description="Acidic residues" evidence="1">
    <location>
        <begin position="66"/>
        <end position="76"/>
    </location>
</feature>
<dbReference type="AlphaFoldDB" id="A0A197JIE2"/>